<feature type="chain" id="PRO_5011545814" description="DUF4468 domain-containing protein" evidence="1">
    <location>
        <begin position="20"/>
        <end position="199"/>
    </location>
</feature>
<sequence>MKNLATLTLLLLVATTAFGQKLIEEEGDIKRLKDIKVYKMEFDYTDVQIPKFDNEEAFLKDKMDKREEKEAGDGERFKKSWFDDRPERYHPKFIESFNKRFDDSAVQVQEEEADYTMKIHTTKLYPGYNVGIVRHNAEIDATITVFKTADESNVLFSGSYKDVQGSGAMGYDYDSGYRISECYAKLAKTFAKDLEKKAL</sequence>
<reference evidence="2 3" key="1">
    <citation type="submission" date="2016-10" db="EMBL/GenBank/DDBJ databases">
        <authorList>
            <person name="de Groot N.N."/>
        </authorList>
    </citation>
    <scope>NUCLEOTIDE SEQUENCE [LARGE SCALE GENOMIC DNA]</scope>
    <source>
        <strain evidence="2 3">DSM 23421</strain>
    </source>
</reference>
<gene>
    <name evidence="2" type="ORF">SAMN05421636_101233</name>
</gene>
<dbReference type="RefSeq" id="WP_091864875.1">
    <property type="nucleotide sequence ID" value="NZ_FNAO01000001.1"/>
</dbReference>
<protein>
    <recommendedName>
        <fullName evidence="4">DUF4468 domain-containing protein</fullName>
    </recommendedName>
</protein>
<dbReference type="STRING" id="641691.SAMN05421636_101233"/>
<dbReference type="OrthoDB" id="1151160at2"/>
<accession>A0A1G6WBA2</accession>
<dbReference type="EMBL" id="FNAO01000001">
    <property type="protein sequence ID" value="SDD62355.1"/>
    <property type="molecule type" value="Genomic_DNA"/>
</dbReference>
<evidence type="ECO:0008006" key="4">
    <source>
        <dbReference type="Google" id="ProtNLM"/>
    </source>
</evidence>
<evidence type="ECO:0000313" key="2">
    <source>
        <dbReference type="EMBL" id="SDD62355.1"/>
    </source>
</evidence>
<organism evidence="2 3">
    <name type="scientific">Pricia antarctica</name>
    <dbReference type="NCBI Taxonomy" id="641691"/>
    <lineage>
        <taxon>Bacteria</taxon>
        <taxon>Pseudomonadati</taxon>
        <taxon>Bacteroidota</taxon>
        <taxon>Flavobacteriia</taxon>
        <taxon>Flavobacteriales</taxon>
        <taxon>Flavobacteriaceae</taxon>
        <taxon>Pricia</taxon>
    </lineage>
</organism>
<keyword evidence="1" id="KW-0732">Signal</keyword>
<name>A0A1G6WBA2_9FLAO</name>
<keyword evidence="3" id="KW-1185">Reference proteome</keyword>
<proteinExistence type="predicted"/>
<dbReference type="AlphaFoldDB" id="A0A1G6WBA2"/>
<evidence type="ECO:0000256" key="1">
    <source>
        <dbReference type="SAM" id="SignalP"/>
    </source>
</evidence>
<feature type="signal peptide" evidence="1">
    <location>
        <begin position="1"/>
        <end position="19"/>
    </location>
</feature>
<evidence type="ECO:0000313" key="3">
    <source>
        <dbReference type="Proteomes" id="UP000199109"/>
    </source>
</evidence>
<dbReference type="Proteomes" id="UP000199109">
    <property type="component" value="Unassembled WGS sequence"/>
</dbReference>